<dbReference type="GO" id="GO:0051539">
    <property type="term" value="F:4 iron, 4 sulfur cluster binding"/>
    <property type="evidence" value="ECO:0007669"/>
    <property type="project" value="UniProtKB-UniRule"/>
</dbReference>
<dbReference type="PANTHER" id="PTHR43020">
    <property type="entry name" value="CDK5 REGULATORY SUBUNIT-ASSOCIATED PROTEIN 1"/>
    <property type="match status" value="1"/>
</dbReference>
<organism evidence="17 18">
    <name type="scientific">Chlorobium ferrooxidans DSM 13031</name>
    <dbReference type="NCBI Taxonomy" id="377431"/>
    <lineage>
        <taxon>Bacteria</taxon>
        <taxon>Pseudomonadati</taxon>
        <taxon>Chlorobiota</taxon>
        <taxon>Chlorobiia</taxon>
        <taxon>Chlorobiales</taxon>
        <taxon>Chlorobiaceae</taxon>
        <taxon>Chlorobium/Pelodictyon group</taxon>
        <taxon>Chlorobium</taxon>
    </lineage>
</organism>
<evidence type="ECO:0000256" key="2">
    <source>
        <dbReference type="ARBA" id="ARBA00022485"/>
    </source>
</evidence>
<dbReference type="SFLD" id="SFLDF00413">
    <property type="entry name" value="CDK5RAP1"/>
    <property type="match status" value="1"/>
</dbReference>
<dbReference type="Proteomes" id="UP000004162">
    <property type="component" value="Unassembled WGS sequence"/>
</dbReference>
<evidence type="ECO:0000256" key="4">
    <source>
        <dbReference type="ARBA" id="ARBA00022679"/>
    </source>
</evidence>
<dbReference type="Pfam" id="PF01938">
    <property type="entry name" value="TRAM"/>
    <property type="match status" value="1"/>
</dbReference>
<evidence type="ECO:0000259" key="15">
    <source>
        <dbReference type="PROSITE" id="PS51449"/>
    </source>
</evidence>
<feature type="domain" description="MTTase N-terminal" evidence="15">
    <location>
        <begin position="1"/>
        <end position="106"/>
    </location>
</feature>
<keyword evidence="13" id="KW-0819">tRNA processing</keyword>
<comment type="catalytic activity">
    <reaction evidence="13">
        <text>N(6)-dimethylallyladenosine(37) in tRNA + (sulfur carrier)-SH + AH2 + 2 S-adenosyl-L-methionine = 2-methylsulfanyl-N(6)-dimethylallyladenosine(37) in tRNA + (sulfur carrier)-H + 5'-deoxyadenosine + L-methionine + A + S-adenosyl-L-homocysteine + 2 H(+)</text>
        <dbReference type="Rhea" id="RHEA:37067"/>
        <dbReference type="Rhea" id="RHEA-COMP:10375"/>
        <dbReference type="Rhea" id="RHEA-COMP:10376"/>
        <dbReference type="Rhea" id="RHEA-COMP:14737"/>
        <dbReference type="Rhea" id="RHEA-COMP:14739"/>
        <dbReference type="ChEBI" id="CHEBI:13193"/>
        <dbReference type="ChEBI" id="CHEBI:15378"/>
        <dbReference type="ChEBI" id="CHEBI:17319"/>
        <dbReference type="ChEBI" id="CHEBI:17499"/>
        <dbReference type="ChEBI" id="CHEBI:29917"/>
        <dbReference type="ChEBI" id="CHEBI:57844"/>
        <dbReference type="ChEBI" id="CHEBI:57856"/>
        <dbReference type="ChEBI" id="CHEBI:59789"/>
        <dbReference type="ChEBI" id="CHEBI:64428"/>
        <dbReference type="ChEBI" id="CHEBI:74415"/>
        <dbReference type="ChEBI" id="CHEBI:74417"/>
        <dbReference type="EC" id="2.8.4.3"/>
    </reaction>
</comment>
<proteinExistence type="inferred from homology"/>
<comment type="caution">
    <text evidence="17">The sequence shown here is derived from an EMBL/GenBank/DDBJ whole genome shotgun (WGS) entry which is preliminary data.</text>
</comment>
<evidence type="ECO:0000259" key="14">
    <source>
        <dbReference type="PROSITE" id="PS50926"/>
    </source>
</evidence>
<dbReference type="SMART" id="SM00729">
    <property type="entry name" value="Elp3"/>
    <property type="match status" value="1"/>
</dbReference>
<keyword evidence="6 13" id="KW-0479">Metal-binding</keyword>
<dbReference type="EMBL" id="AASE01000013">
    <property type="protein sequence ID" value="EAT58781.1"/>
    <property type="molecule type" value="Genomic_DNA"/>
</dbReference>
<keyword evidence="7 13" id="KW-0408">Iron</keyword>
<dbReference type="InterPro" id="IPR006638">
    <property type="entry name" value="Elp3/MiaA/NifB-like_rSAM"/>
</dbReference>
<evidence type="ECO:0000256" key="5">
    <source>
        <dbReference type="ARBA" id="ARBA00022691"/>
    </source>
</evidence>
<evidence type="ECO:0000256" key="6">
    <source>
        <dbReference type="ARBA" id="ARBA00022723"/>
    </source>
</evidence>
<reference evidence="17 18" key="1">
    <citation type="submission" date="2006-07" db="EMBL/GenBank/DDBJ databases">
        <title>Annotation of the draft genome assembly of Chlorobium ferroxidans DSM 13031.</title>
        <authorList>
            <consortium name="US DOE Joint Genome Institute (JGI-ORNL)"/>
            <person name="Larimer F."/>
            <person name="Land M."/>
            <person name="Hauser L."/>
        </authorList>
    </citation>
    <scope>NUCLEOTIDE SEQUENCE [LARGE SCALE GENOMIC DNA]</scope>
    <source>
        <strain evidence="17 18">DSM 13031</strain>
    </source>
</reference>
<dbReference type="InterPro" id="IPR013848">
    <property type="entry name" value="Methylthiotransferase_N"/>
</dbReference>
<name>Q0YR09_9CHLB</name>
<accession>Q0YR09</accession>
<keyword evidence="5 13" id="KW-0949">S-adenosyl-L-methionine</keyword>
<feature type="domain" description="Radical SAM core" evidence="16">
    <location>
        <begin position="128"/>
        <end position="358"/>
    </location>
</feature>
<dbReference type="SFLD" id="SFLDG01061">
    <property type="entry name" value="methylthiotransferase"/>
    <property type="match status" value="1"/>
</dbReference>
<keyword evidence="4 13" id="KW-0808">Transferase</keyword>
<evidence type="ECO:0000256" key="1">
    <source>
        <dbReference type="ARBA" id="ARBA00003234"/>
    </source>
</evidence>
<dbReference type="GO" id="GO:0035597">
    <property type="term" value="F:tRNA-2-methylthio-N(6)-dimethylallyladenosine(37) synthase activity"/>
    <property type="evidence" value="ECO:0007669"/>
    <property type="project" value="UniProtKB-EC"/>
</dbReference>
<dbReference type="SUPFAM" id="SSF102114">
    <property type="entry name" value="Radical SAM enzymes"/>
    <property type="match status" value="1"/>
</dbReference>
<evidence type="ECO:0000256" key="8">
    <source>
        <dbReference type="ARBA" id="ARBA00023014"/>
    </source>
</evidence>
<dbReference type="InterPro" id="IPR058240">
    <property type="entry name" value="rSAM_sf"/>
</dbReference>
<dbReference type="InterPro" id="IPR005839">
    <property type="entry name" value="Methylthiotransferase"/>
</dbReference>
<dbReference type="SFLD" id="SFLDG01082">
    <property type="entry name" value="B12-binding_domain_containing"/>
    <property type="match status" value="1"/>
</dbReference>
<dbReference type="PROSITE" id="PS01278">
    <property type="entry name" value="MTTASE_RADICAL"/>
    <property type="match status" value="1"/>
</dbReference>
<feature type="binding site" evidence="13">
    <location>
        <position position="146"/>
    </location>
    <ligand>
        <name>[4Fe-4S] cluster</name>
        <dbReference type="ChEBI" id="CHEBI:49883"/>
        <label>2</label>
        <note>4Fe-4S-S-AdoMet</note>
    </ligand>
</feature>
<comment type="caution">
    <text evidence="13">Lacks conserved residue(s) required for the propagation of feature annotation.</text>
</comment>
<dbReference type="Gene3D" id="3.80.30.20">
    <property type="entry name" value="tm_1862 like domain"/>
    <property type="match status" value="1"/>
</dbReference>
<dbReference type="SFLD" id="SFLDS00029">
    <property type="entry name" value="Radical_SAM"/>
    <property type="match status" value="1"/>
</dbReference>
<feature type="binding site" evidence="13">
    <location>
        <position position="142"/>
    </location>
    <ligand>
        <name>[4Fe-4S] cluster</name>
        <dbReference type="ChEBI" id="CHEBI:49883"/>
        <label>2</label>
        <note>4Fe-4S-S-AdoMet</note>
    </ligand>
</feature>
<dbReference type="InterPro" id="IPR038135">
    <property type="entry name" value="Methylthiotransferase_N_sf"/>
</dbReference>
<evidence type="ECO:0000256" key="12">
    <source>
        <dbReference type="ARBA" id="ARBA00081141"/>
    </source>
</evidence>
<dbReference type="PROSITE" id="PS51918">
    <property type="entry name" value="RADICAL_SAM"/>
    <property type="match status" value="1"/>
</dbReference>
<dbReference type="InterPro" id="IPR007197">
    <property type="entry name" value="rSAM"/>
</dbReference>
<comment type="subunit">
    <text evidence="13">Monomer.</text>
</comment>
<evidence type="ECO:0000256" key="13">
    <source>
        <dbReference type="HAMAP-Rule" id="MF_01864"/>
    </source>
</evidence>
<comment type="subcellular location">
    <subcellularLocation>
        <location evidence="13">Cytoplasm</location>
    </subcellularLocation>
</comment>
<dbReference type="NCBIfam" id="TIGR01574">
    <property type="entry name" value="miaB-methiolase"/>
    <property type="match status" value="1"/>
</dbReference>
<evidence type="ECO:0000256" key="7">
    <source>
        <dbReference type="ARBA" id="ARBA00023004"/>
    </source>
</evidence>
<evidence type="ECO:0000256" key="3">
    <source>
        <dbReference type="ARBA" id="ARBA00022490"/>
    </source>
</evidence>
<dbReference type="AlphaFoldDB" id="Q0YR09"/>
<evidence type="ECO:0000259" key="16">
    <source>
        <dbReference type="PROSITE" id="PS51918"/>
    </source>
</evidence>
<comment type="function">
    <text evidence="1 13">Catalyzes the methylthiolation of N6-(dimethylallyl)adenosine (i(6)A), leading to the formation of 2-methylthio-N6-(dimethylallyl)adenosine (ms(2)i(6)A) at position 37 in tRNAs that read codons beginning with uridine.</text>
</comment>
<dbReference type="CDD" id="cd01335">
    <property type="entry name" value="Radical_SAM"/>
    <property type="match status" value="1"/>
</dbReference>
<comment type="cofactor">
    <cofactor evidence="13">
        <name>[4Fe-4S] cluster</name>
        <dbReference type="ChEBI" id="CHEBI:49883"/>
    </cofactor>
    <text evidence="13">Binds 2 [4Fe-4S] clusters. One cluster is coordinated with 3 cysteines and an exchangeable S-adenosyl-L-methionine.</text>
</comment>
<dbReference type="InterPro" id="IPR006463">
    <property type="entry name" value="MiaB_methiolase"/>
</dbReference>
<dbReference type="NCBIfam" id="TIGR00089">
    <property type="entry name" value="MiaB/RimO family radical SAM methylthiotransferase"/>
    <property type="match status" value="1"/>
</dbReference>
<keyword evidence="2 13" id="KW-0004">4Fe-4S</keyword>
<keyword evidence="3 13" id="KW-0963">Cytoplasm</keyword>
<dbReference type="Pfam" id="PF00919">
    <property type="entry name" value="UPF0004"/>
    <property type="match status" value="1"/>
</dbReference>
<evidence type="ECO:0000313" key="17">
    <source>
        <dbReference type="EMBL" id="EAT58781.1"/>
    </source>
</evidence>
<dbReference type="FunFam" id="3.80.30.20:FF:000001">
    <property type="entry name" value="tRNA-2-methylthio-N(6)-dimethylallyladenosine synthase 2"/>
    <property type="match status" value="1"/>
</dbReference>
<protein>
    <recommendedName>
        <fullName evidence="10 13">tRNA-2-methylthio-N(6)-dimethylallyladenosine synthase</fullName>
        <ecNumber evidence="9 13">2.8.4.3</ecNumber>
    </recommendedName>
    <alternativeName>
        <fullName evidence="12 13">(Dimethylallyl)adenosine tRNA methylthiotransferase MiaB</fullName>
    </alternativeName>
    <alternativeName>
        <fullName evidence="11 13">tRNA-i(6)A37 methylthiotransferase</fullName>
    </alternativeName>
</protein>
<gene>
    <name evidence="13" type="primary">miaB</name>
    <name evidence="17" type="ORF">CferDRAFT_0705</name>
</gene>
<evidence type="ECO:0000256" key="9">
    <source>
        <dbReference type="ARBA" id="ARBA00033765"/>
    </source>
</evidence>
<keyword evidence="8 13" id="KW-0411">Iron-sulfur</keyword>
<evidence type="ECO:0000313" key="18">
    <source>
        <dbReference type="Proteomes" id="UP000004162"/>
    </source>
</evidence>
<dbReference type="Pfam" id="PF04055">
    <property type="entry name" value="Radical_SAM"/>
    <property type="match status" value="1"/>
</dbReference>
<dbReference type="FunFam" id="3.40.50.12160:FF:000003">
    <property type="entry name" value="CDK5 regulatory subunit-associated protein 1"/>
    <property type="match status" value="1"/>
</dbReference>
<dbReference type="PROSITE" id="PS51449">
    <property type="entry name" value="MTTASE_N"/>
    <property type="match status" value="1"/>
</dbReference>
<dbReference type="InterPro" id="IPR002792">
    <property type="entry name" value="TRAM_dom"/>
</dbReference>
<keyword evidence="18" id="KW-1185">Reference proteome</keyword>
<dbReference type="EC" id="2.8.4.3" evidence="9 13"/>
<dbReference type="GO" id="GO:0005829">
    <property type="term" value="C:cytosol"/>
    <property type="evidence" value="ECO:0007669"/>
    <property type="project" value="TreeGrafter"/>
</dbReference>
<feature type="domain" description="TRAM" evidence="14">
    <location>
        <begin position="361"/>
        <end position="424"/>
    </location>
</feature>
<dbReference type="HAMAP" id="MF_01864">
    <property type="entry name" value="tRNA_metthiotr_MiaB"/>
    <property type="match status" value="1"/>
</dbReference>
<feature type="binding site" evidence="13">
    <location>
        <position position="149"/>
    </location>
    <ligand>
        <name>[4Fe-4S] cluster</name>
        <dbReference type="ChEBI" id="CHEBI:49883"/>
        <label>2</label>
        <note>4Fe-4S-S-AdoMet</note>
    </ligand>
</feature>
<dbReference type="InterPro" id="IPR023404">
    <property type="entry name" value="rSAM_horseshoe"/>
</dbReference>
<dbReference type="InterPro" id="IPR020612">
    <property type="entry name" value="Methylthiotransferase_CS"/>
</dbReference>
<dbReference type="PANTHER" id="PTHR43020:SF2">
    <property type="entry name" value="MITOCHONDRIAL TRNA METHYLTHIOTRANSFERASE CDK5RAP1"/>
    <property type="match status" value="1"/>
</dbReference>
<evidence type="ECO:0000256" key="10">
    <source>
        <dbReference type="ARBA" id="ARBA00068570"/>
    </source>
</evidence>
<dbReference type="Gene3D" id="3.40.50.12160">
    <property type="entry name" value="Methylthiotransferase, N-terminal domain"/>
    <property type="match status" value="1"/>
</dbReference>
<dbReference type="PROSITE" id="PS50926">
    <property type="entry name" value="TRAM"/>
    <property type="match status" value="1"/>
</dbReference>
<evidence type="ECO:0000256" key="11">
    <source>
        <dbReference type="ARBA" id="ARBA00080698"/>
    </source>
</evidence>
<sequence>MNQADSAIMAALLVEDGYVPAESEGEAGIILLNTCAVRENAVERIEHYLQHLLGMKRKQKDLILGVAGCIPQYQREEMFSMSPAIDFLAGPDTYRSLPLLISQARSGKRAASLEFNPAETYAGIDPRRQGLITAFVPVMRGCNNMCAYCVVPFTRGRERSHTMSSVLDEVRKVAASGYREITLLGQNVNSYSAPDRDMDFAGLLEAVSRQAPELRIRFTTSHPKDISESLVRTIARRPNICNHIHLPVQSGSSRVLGLMNRGHTIEQYREKIALIRSVIPDVSLSTDLIAGFCGEDEADHQLTLKLLSDIRFDAAYMFFYSTRPGTLAARTLEDDVPEAVKKRRLQEIIDLQNDISGQLLQQSIGSVVEVLAESESRRSAAQLMGRTDTNRAVVFDRKGYQPGDLVSVLITSATSATMTGTPTDSPRC</sequence>
<comment type="similarity">
    <text evidence="13">Belongs to the methylthiotransferase family. MiaB subfamily.</text>
</comment>
<dbReference type="GO" id="GO:0046872">
    <property type="term" value="F:metal ion binding"/>
    <property type="evidence" value="ECO:0007669"/>
    <property type="project" value="UniProtKB-KW"/>
</dbReference>
<reference evidence="17 18" key="2">
    <citation type="submission" date="2006-07" db="EMBL/GenBank/DDBJ databases">
        <title>Sequencing of the draft genome and assembly of Chlorobium ferroxidans DSM 13031.</title>
        <authorList>
            <consortium name="US DOE Joint Genome Institute (JGI-PGF)"/>
            <person name="Copeland A."/>
            <person name="Lucas S."/>
            <person name="Lapidus A."/>
            <person name="Barry K."/>
            <person name="Glavina del Rio T."/>
            <person name="Dalin E."/>
            <person name="Tice H."/>
            <person name="Bruce D."/>
            <person name="Pitluck S."/>
            <person name="Richardson P."/>
        </authorList>
    </citation>
    <scope>NUCLEOTIDE SEQUENCE [LARGE SCALE GENOMIC DNA]</scope>
    <source>
        <strain evidence="17 18">DSM 13031</strain>
    </source>
</reference>